<dbReference type="Proteomes" id="UP000217895">
    <property type="component" value="Chromosome"/>
</dbReference>
<reference evidence="1 2" key="1">
    <citation type="submission" date="2017-06" db="EMBL/GenBank/DDBJ databases">
        <title>Genome sequencing of cyanobaciteial culture collection at National Institute for Environmental Studies (NIES).</title>
        <authorList>
            <person name="Hirose Y."/>
            <person name="Shimura Y."/>
            <person name="Fujisawa T."/>
            <person name="Nakamura Y."/>
            <person name="Kawachi M."/>
        </authorList>
    </citation>
    <scope>NUCLEOTIDE SEQUENCE [LARGE SCALE GENOMIC DNA]</scope>
    <source>
        <strain evidence="1 2">NIES-2135</strain>
    </source>
</reference>
<dbReference type="Pfam" id="PF06041">
    <property type="entry name" value="DUF924"/>
    <property type="match status" value="1"/>
</dbReference>
<keyword evidence="2" id="KW-1185">Reference proteome</keyword>
<gene>
    <name evidence="1" type="ORF">NIES2135_46120</name>
</gene>
<evidence type="ECO:0000313" key="2">
    <source>
        <dbReference type="Proteomes" id="UP000217895"/>
    </source>
</evidence>
<dbReference type="InterPro" id="IPR010323">
    <property type="entry name" value="DUF924"/>
</dbReference>
<proteinExistence type="predicted"/>
<evidence type="ECO:0000313" key="1">
    <source>
        <dbReference type="EMBL" id="BAY57741.1"/>
    </source>
</evidence>
<organism evidence="1 2">
    <name type="scientific">Leptolyngbya boryana NIES-2135</name>
    <dbReference type="NCBI Taxonomy" id="1973484"/>
    <lineage>
        <taxon>Bacteria</taxon>
        <taxon>Bacillati</taxon>
        <taxon>Cyanobacteriota</taxon>
        <taxon>Cyanophyceae</taxon>
        <taxon>Leptolyngbyales</taxon>
        <taxon>Leptolyngbyaceae</taxon>
        <taxon>Leptolyngbya group</taxon>
        <taxon>Leptolyngbya</taxon>
    </lineage>
</organism>
<dbReference type="Gene3D" id="1.25.40.10">
    <property type="entry name" value="Tetratricopeptide repeat domain"/>
    <property type="match status" value="1"/>
</dbReference>
<dbReference type="AlphaFoldDB" id="A0A1Z4JLY4"/>
<dbReference type="InterPro" id="IPR011990">
    <property type="entry name" value="TPR-like_helical_dom_sf"/>
</dbReference>
<protein>
    <recommendedName>
        <fullName evidence="3">DUF924 domain-containing protein</fullName>
    </recommendedName>
</protein>
<evidence type="ECO:0008006" key="3">
    <source>
        <dbReference type="Google" id="ProtNLM"/>
    </source>
</evidence>
<name>A0A1Z4JLY4_LEPBY</name>
<sequence length="220" mass="25731">MNQPTSMHQVLNYWFEYCPSNAVLAQLPNLNDSFDRWFGGKEDDIQQSLWDSVSPETETWTDTLEGQLARVILYDQITRGCFRRTARAFAFDEQALFWANRFLESTPLGDMGLASPICLSHQFMVLICLSHSENKETQERSLHLSQQFAQEVLTQNWLSEKVKQQLAQVDPEAQQHHKVIQHFGRFPHRNRALNRQSTPEEEQFLQGNLPQWMYSQQQSL</sequence>
<dbReference type="Gene3D" id="1.20.58.320">
    <property type="entry name" value="TPR-like"/>
    <property type="match status" value="1"/>
</dbReference>
<accession>A0A1Z4JLY4</accession>
<dbReference type="EMBL" id="AP018203">
    <property type="protein sequence ID" value="BAY57741.1"/>
    <property type="molecule type" value="Genomic_DNA"/>
</dbReference>
<dbReference type="SUPFAM" id="SSF48452">
    <property type="entry name" value="TPR-like"/>
    <property type="match status" value="1"/>
</dbReference>